<dbReference type="AlphaFoldDB" id="A0A1I8IUC3"/>
<evidence type="ECO:0000259" key="9">
    <source>
        <dbReference type="PROSITE" id="PS50252"/>
    </source>
</evidence>
<evidence type="ECO:0000313" key="12">
    <source>
        <dbReference type="WBParaSite" id="maker-uti_cns_0017321-snap-gene-0.1-mRNA-1"/>
    </source>
</evidence>
<dbReference type="PROSITE" id="PS01264">
    <property type="entry name" value="TBOX_2"/>
    <property type="match status" value="1"/>
</dbReference>
<keyword evidence="5" id="KW-0804">Transcription</keyword>
<name>A0A1I8IUC3_9PLAT</name>
<evidence type="ECO:0000256" key="7">
    <source>
        <dbReference type="PROSITE-ProRule" id="PRU00201"/>
    </source>
</evidence>
<dbReference type="Proteomes" id="UP000095280">
    <property type="component" value="Unplaced"/>
</dbReference>
<dbReference type="WBParaSite" id="maker-uti_cns_0013753-snap-gene-0.2-mRNA-1">
    <property type="protein sequence ID" value="maker-uti_cns_0013753-snap-gene-0.2-mRNA-1"/>
    <property type="gene ID" value="maker-uti_cns_0013753-snap-gene-0.2"/>
</dbReference>
<dbReference type="InterPro" id="IPR001699">
    <property type="entry name" value="TF_T-box"/>
</dbReference>
<evidence type="ECO:0000256" key="8">
    <source>
        <dbReference type="SAM" id="MobiDB-lite"/>
    </source>
</evidence>
<dbReference type="Pfam" id="PF00907">
    <property type="entry name" value="T-box"/>
    <property type="match status" value="1"/>
</dbReference>
<dbReference type="GO" id="GO:0000978">
    <property type="term" value="F:RNA polymerase II cis-regulatory region sequence-specific DNA binding"/>
    <property type="evidence" value="ECO:0007669"/>
    <property type="project" value="InterPro"/>
</dbReference>
<evidence type="ECO:0000256" key="5">
    <source>
        <dbReference type="ARBA" id="ARBA00023163"/>
    </source>
</evidence>
<evidence type="ECO:0000313" key="10">
    <source>
        <dbReference type="Proteomes" id="UP000095280"/>
    </source>
</evidence>
<dbReference type="InterPro" id="IPR008967">
    <property type="entry name" value="p53-like_TF_DNA-bd_sf"/>
</dbReference>
<dbReference type="PANTHER" id="PTHR11267:SF181">
    <property type="entry name" value="OPTOMOTOR-BLIND PROTEIN"/>
    <property type="match status" value="1"/>
</dbReference>
<dbReference type="PROSITE" id="PS01283">
    <property type="entry name" value="TBOX_1"/>
    <property type="match status" value="1"/>
</dbReference>
<dbReference type="GO" id="GO:0000785">
    <property type="term" value="C:chromatin"/>
    <property type="evidence" value="ECO:0007669"/>
    <property type="project" value="TreeGrafter"/>
</dbReference>
<accession>A0A1I8IUC3</accession>
<dbReference type="OrthoDB" id="7442607at2759"/>
<dbReference type="PANTHER" id="PTHR11267">
    <property type="entry name" value="T-BOX PROTEIN-RELATED"/>
    <property type="match status" value="1"/>
</dbReference>
<evidence type="ECO:0000256" key="2">
    <source>
        <dbReference type="ARBA" id="ARBA00022473"/>
    </source>
</evidence>
<dbReference type="InterPro" id="IPR036960">
    <property type="entry name" value="T-box_sf"/>
</dbReference>
<keyword evidence="10" id="KW-1185">Reference proteome</keyword>
<evidence type="ECO:0000256" key="4">
    <source>
        <dbReference type="ARBA" id="ARBA00023125"/>
    </source>
</evidence>
<evidence type="ECO:0000256" key="6">
    <source>
        <dbReference type="ARBA" id="ARBA00023242"/>
    </source>
</evidence>
<dbReference type="STRING" id="282301.A0A1I8IUC3"/>
<keyword evidence="2" id="KW-0217">Developmental protein</keyword>
<dbReference type="WBParaSite" id="maker-uti_cns_0017321-snap-gene-0.1-mRNA-1">
    <property type="protein sequence ID" value="maker-uti_cns_0017321-snap-gene-0.1-mRNA-1"/>
    <property type="gene ID" value="maker-uti_cns_0017321-snap-gene-0.1"/>
</dbReference>
<keyword evidence="3" id="KW-0805">Transcription regulation</keyword>
<feature type="domain" description="T-box" evidence="9">
    <location>
        <begin position="24"/>
        <end position="203"/>
    </location>
</feature>
<evidence type="ECO:0000256" key="1">
    <source>
        <dbReference type="ARBA" id="ARBA00004123"/>
    </source>
</evidence>
<dbReference type="Gene3D" id="2.60.40.820">
    <property type="entry name" value="Transcription factor, T-box"/>
    <property type="match status" value="1"/>
</dbReference>
<dbReference type="FunFam" id="2.60.40.820:FF:000010">
    <property type="entry name" value="T-box transcription factor TBX6"/>
    <property type="match status" value="1"/>
</dbReference>
<dbReference type="InterPro" id="IPR046360">
    <property type="entry name" value="T-box_DNA-bd"/>
</dbReference>
<dbReference type="GO" id="GO:0001708">
    <property type="term" value="P:cell fate specification"/>
    <property type="evidence" value="ECO:0007669"/>
    <property type="project" value="TreeGrafter"/>
</dbReference>
<dbReference type="SMART" id="SM00425">
    <property type="entry name" value="TBOX"/>
    <property type="match status" value="1"/>
</dbReference>
<evidence type="ECO:0000256" key="3">
    <source>
        <dbReference type="ARBA" id="ARBA00023015"/>
    </source>
</evidence>
<evidence type="ECO:0000313" key="11">
    <source>
        <dbReference type="WBParaSite" id="maker-uti_cns_0013753-snap-gene-0.2-mRNA-1"/>
    </source>
</evidence>
<feature type="DNA-binding region" description="T-box" evidence="7">
    <location>
        <begin position="29"/>
        <end position="203"/>
    </location>
</feature>
<comment type="subcellular location">
    <subcellularLocation>
        <location evidence="1 7">Nucleus</location>
    </subcellularLocation>
</comment>
<dbReference type="GO" id="GO:0045893">
    <property type="term" value="P:positive regulation of DNA-templated transcription"/>
    <property type="evidence" value="ECO:0007669"/>
    <property type="project" value="InterPro"/>
</dbReference>
<dbReference type="GO" id="GO:0000981">
    <property type="term" value="F:DNA-binding transcription factor activity, RNA polymerase II-specific"/>
    <property type="evidence" value="ECO:0007669"/>
    <property type="project" value="TreeGrafter"/>
</dbReference>
<dbReference type="SUPFAM" id="SSF49417">
    <property type="entry name" value="p53-like transcription factors"/>
    <property type="match status" value="1"/>
</dbReference>
<reference evidence="11 12" key="1">
    <citation type="submission" date="2016-11" db="UniProtKB">
        <authorList>
            <consortium name="WormBaseParasite"/>
        </authorList>
    </citation>
    <scope>IDENTIFICATION</scope>
</reference>
<dbReference type="PROSITE" id="PS50252">
    <property type="entry name" value="TBOX_3"/>
    <property type="match status" value="1"/>
</dbReference>
<dbReference type="InterPro" id="IPR018186">
    <property type="entry name" value="TF_T-box_CS"/>
</dbReference>
<keyword evidence="4 7" id="KW-0238">DNA-binding</keyword>
<dbReference type="PRINTS" id="PR00937">
    <property type="entry name" value="TBOX"/>
</dbReference>
<sequence>MHPCELTTPKTGQQESIAGPKAVLEDSKLWQQFYNLGTEMVITKSGRRMFPALRLRLSGLQPNSNYVLAVEVTPADGARYKFQSGRWTPAGKADPEPPKRLYIHPDSPATGQHWMARLVSFHKLKLTNNLCDKQGYAVLNSMHRYVINFYIAQADQVSQLAFSRSIDTFQFAETAFIAVTAYQNDKITQLKIDHNPFAKGFREAAAALRKDCKRSRYSAARTESSVHLGGDCNNNKNVKSRNCSSTCGSVLSDETSSYRCSCLDASCKSEDLQDFYSTLKRPQPNRALPPQQPARSSAATAAGAPLSDLCRQQHQQMYFRDLPDHSATAAANYWSRIQLHEAMMTSSSFYHPFNYFGWGAASATQAHLCLTAGSSRPTTKRSGFSIDEIMSS</sequence>
<protein>
    <submittedName>
        <fullName evidence="11 12">T-box domain-containing protein</fullName>
    </submittedName>
</protein>
<proteinExistence type="predicted"/>
<feature type="region of interest" description="Disordered" evidence="8">
    <location>
        <begin position="280"/>
        <end position="299"/>
    </location>
</feature>
<keyword evidence="6 7" id="KW-0539">Nucleus</keyword>
<organism evidence="10 12">
    <name type="scientific">Macrostomum lignano</name>
    <dbReference type="NCBI Taxonomy" id="282301"/>
    <lineage>
        <taxon>Eukaryota</taxon>
        <taxon>Metazoa</taxon>
        <taxon>Spiralia</taxon>
        <taxon>Lophotrochozoa</taxon>
        <taxon>Platyhelminthes</taxon>
        <taxon>Rhabditophora</taxon>
        <taxon>Macrostomorpha</taxon>
        <taxon>Macrostomida</taxon>
        <taxon>Macrostomidae</taxon>
        <taxon>Macrostomum</taxon>
    </lineage>
</organism>
<dbReference type="GO" id="GO:0005634">
    <property type="term" value="C:nucleus"/>
    <property type="evidence" value="ECO:0007669"/>
    <property type="project" value="UniProtKB-SubCell"/>
</dbReference>